<feature type="domain" description="DUF7137" evidence="3">
    <location>
        <begin position="142"/>
        <end position="273"/>
    </location>
</feature>
<dbReference type="InterPro" id="IPR055561">
    <property type="entry name" value="DUF7137"/>
</dbReference>
<feature type="compositionally biased region" description="Polar residues" evidence="1">
    <location>
        <begin position="108"/>
        <end position="132"/>
    </location>
</feature>
<dbReference type="PANTHER" id="PTHR42028:SF1">
    <property type="entry name" value="YALI0E30657P"/>
    <property type="match status" value="1"/>
</dbReference>
<keyword evidence="5" id="KW-1185">Reference proteome</keyword>
<name>A0A8H7EM38_9FUNG</name>
<sequence>MVRPHARFVAIFITLIVALAVLAGAIPSESNLVKRVPQAQGQPPPGSGSQSGSATPNPQNSPTPSQNPSGSPPSSGSQQPSGSPAASSGQQPSGSQQPSGNPSGSAPVNGTQPTNAPQSNNPNATANSVAGLPTSGSFSDGAMGGVTFLTPTSSKSVNPLFRIDPKENVTIVWQFTSLKVRPINLTLAAIDTLTNTYTIATMDGTGTSAVWHISDVPASRPLMAGYYTIQLYDQRGPTPPAPGGGPGWFDPRFAKMTIAFYLPQSYSPYSDRKQTVKRYEFS</sequence>
<proteinExistence type="predicted"/>
<comment type="caution">
    <text evidence="4">The sequence shown here is derived from an EMBL/GenBank/DDBJ whole genome shotgun (WGS) entry which is preliminary data.</text>
</comment>
<evidence type="ECO:0000313" key="5">
    <source>
        <dbReference type="Proteomes" id="UP000605846"/>
    </source>
</evidence>
<evidence type="ECO:0000313" key="4">
    <source>
        <dbReference type="EMBL" id="KAF7721991.1"/>
    </source>
</evidence>
<evidence type="ECO:0000256" key="2">
    <source>
        <dbReference type="SAM" id="SignalP"/>
    </source>
</evidence>
<dbReference type="PANTHER" id="PTHR42028">
    <property type="entry name" value="CHROMOSOME 1, WHOLE GENOME SHOTGUN SEQUENCE"/>
    <property type="match status" value="1"/>
</dbReference>
<dbReference type="AlphaFoldDB" id="A0A8H7EM38"/>
<dbReference type="EMBL" id="JABAYA010000220">
    <property type="protein sequence ID" value="KAF7721991.1"/>
    <property type="molecule type" value="Genomic_DNA"/>
</dbReference>
<feature type="compositionally biased region" description="Low complexity" evidence="1">
    <location>
        <begin position="37"/>
        <end position="107"/>
    </location>
</feature>
<dbReference type="OrthoDB" id="2435509at2759"/>
<gene>
    <name evidence="4" type="ORF">EC973_003873</name>
</gene>
<accession>A0A8H7EM38</accession>
<feature type="signal peptide" evidence="2">
    <location>
        <begin position="1"/>
        <end position="25"/>
    </location>
</feature>
<dbReference type="Proteomes" id="UP000605846">
    <property type="component" value="Unassembled WGS sequence"/>
</dbReference>
<evidence type="ECO:0000259" key="3">
    <source>
        <dbReference type="Pfam" id="PF23585"/>
    </source>
</evidence>
<feature type="chain" id="PRO_5034542321" description="DUF7137 domain-containing protein" evidence="2">
    <location>
        <begin position="26"/>
        <end position="282"/>
    </location>
</feature>
<protein>
    <recommendedName>
        <fullName evidence="3">DUF7137 domain-containing protein</fullName>
    </recommendedName>
</protein>
<keyword evidence="2" id="KW-0732">Signal</keyword>
<dbReference type="Pfam" id="PF23585">
    <property type="entry name" value="DUF7137"/>
    <property type="match status" value="1"/>
</dbReference>
<feature type="region of interest" description="Disordered" evidence="1">
    <location>
        <begin position="35"/>
        <end position="132"/>
    </location>
</feature>
<evidence type="ECO:0000256" key="1">
    <source>
        <dbReference type="SAM" id="MobiDB-lite"/>
    </source>
</evidence>
<reference evidence="4" key="1">
    <citation type="submission" date="2020-01" db="EMBL/GenBank/DDBJ databases">
        <title>Genome Sequencing of Three Apophysomyces-Like Fungal Strains Confirms a Novel Fungal Genus in the Mucoromycota with divergent Burkholderia-like Endosymbiotic Bacteria.</title>
        <authorList>
            <person name="Stajich J.E."/>
            <person name="Macias A.M."/>
            <person name="Carter-House D."/>
            <person name="Lovett B."/>
            <person name="Kasson L.R."/>
            <person name="Berry K."/>
            <person name="Grigoriev I."/>
            <person name="Chang Y."/>
            <person name="Spatafora J."/>
            <person name="Kasson M.T."/>
        </authorList>
    </citation>
    <scope>NUCLEOTIDE SEQUENCE</scope>
    <source>
        <strain evidence="4">NRRL A-21654</strain>
    </source>
</reference>
<organism evidence="4 5">
    <name type="scientific">Apophysomyces ossiformis</name>
    <dbReference type="NCBI Taxonomy" id="679940"/>
    <lineage>
        <taxon>Eukaryota</taxon>
        <taxon>Fungi</taxon>
        <taxon>Fungi incertae sedis</taxon>
        <taxon>Mucoromycota</taxon>
        <taxon>Mucoromycotina</taxon>
        <taxon>Mucoromycetes</taxon>
        <taxon>Mucorales</taxon>
        <taxon>Mucorineae</taxon>
        <taxon>Mucoraceae</taxon>
        <taxon>Apophysomyces</taxon>
    </lineage>
</organism>